<dbReference type="EMBL" id="JBHTKL010000006">
    <property type="protein sequence ID" value="MFD1020946.1"/>
    <property type="molecule type" value="Genomic_DNA"/>
</dbReference>
<proteinExistence type="predicted"/>
<evidence type="ECO:0000313" key="4">
    <source>
        <dbReference type="Proteomes" id="UP001596990"/>
    </source>
</evidence>
<evidence type="ECO:0000313" key="3">
    <source>
        <dbReference type="EMBL" id="MFD1020946.1"/>
    </source>
</evidence>
<keyword evidence="3" id="KW-0449">Lipoprotein</keyword>
<reference evidence="4" key="1">
    <citation type="journal article" date="2019" name="Int. J. Syst. Evol. Microbiol.">
        <title>The Global Catalogue of Microorganisms (GCM) 10K type strain sequencing project: providing services to taxonomists for standard genome sequencing and annotation.</title>
        <authorList>
            <consortium name="The Broad Institute Genomics Platform"/>
            <consortium name="The Broad Institute Genome Sequencing Center for Infectious Disease"/>
            <person name="Wu L."/>
            <person name="Ma J."/>
        </authorList>
    </citation>
    <scope>NUCLEOTIDE SEQUENCE [LARGE SCALE GENOMIC DNA]</scope>
    <source>
        <strain evidence="4">CCUG 56607</strain>
    </source>
</reference>
<sequence length="161" mass="17551">MKKIIIAMLLVVFSIVLAACGQDESASTDKKAASSEKEHAENTQLKPEDIEISEDVKKMSYETIKGYDGVKDAYIEVDGGKILMTLQVGASMNEETRKEMGDNFVRNLASNAAIYNDDLDGPSKDAYGTLFEVYDLQIGVGTGSDDITQGAKVKESPKITW</sequence>
<dbReference type="RefSeq" id="WP_386063520.1">
    <property type="nucleotide sequence ID" value="NZ_JBHTKL010000006.1"/>
</dbReference>
<organism evidence="3 4">
    <name type="scientific">Thalassobacillus hwangdonensis</name>
    <dbReference type="NCBI Taxonomy" id="546108"/>
    <lineage>
        <taxon>Bacteria</taxon>
        <taxon>Bacillati</taxon>
        <taxon>Bacillota</taxon>
        <taxon>Bacilli</taxon>
        <taxon>Bacillales</taxon>
        <taxon>Bacillaceae</taxon>
        <taxon>Thalassobacillus</taxon>
    </lineage>
</organism>
<feature type="signal peptide" evidence="2">
    <location>
        <begin position="1"/>
        <end position="18"/>
    </location>
</feature>
<gene>
    <name evidence="3" type="ORF">ACFQ2J_17285</name>
</gene>
<name>A0ABW3L6J1_9BACI</name>
<dbReference type="PROSITE" id="PS51257">
    <property type="entry name" value="PROKAR_LIPOPROTEIN"/>
    <property type="match status" value="1"/>
</dbReference>
<accession>A0ABW3L6J1</accession>
<comment type="caution">
    <text evidence="3">The sequence shown here is derived from an EMBL/GenBank/DDBJ whole genome shotgun (WGS) entry which is preliminary data.</text>
</comment>
<evidence type="ECO:0000256" key="2">
    <source>
        <dbReference type="SAM" id="SignalP"/>
    </source>
</evidence>
<protein>
    <submittedName>
        <fullName evidence="3">Lipoprotein</fullName>
    </submittedName>
</protein>
<keyword evidence="2" id="KW-0732">Signal</keyword>
<feature type="chain" id="PRO_5046912010" evidence="2">
    <location>
        <begin position="19"/>
        <end position="161"/>
    </location>
</feature>
<dbReference type="Proteomes" id="UP001596990">
    <property type="component" value="Unassembled WGS sequence"/>
</dbReference>
<feature type="region of interest" description="Disordered" evidence="1">
    <location>
        <begin position="28"/>
        <end position="49"/>
    </location>
</feature>
<keyword evidence="4" id="KW-1185">Reference proteome</keyword>
<evidence type="ECO:0000256" key="1">
    <source>
        <dbReference type="SAM" id="MobiDB-lite"/>
    </source>
</evidence>